<evidence type="ECO:0000313" key="4">
    <source>
        <dbReference type="EMBL" id="CAB9509270.1"/>
    </source>
</evidence>
<dbReference type="Pfam" id="PF13359">
    <property type="entry name" value="DDE_Tnp_4"/>
    <property type="match status" value="1"/>
</dbReference>
<accession>A0A9N8DZ39</accession>
<evidence type="ECO:0000259" key="3">
    <source>
        <dbReference type="Pfam" id="PF13359"/>
    </source>
</evidence>
<dbReference type="InterPro" id="IPR027806">
    <property type="entry name" value="HARBI1_dom"/>
</dbReference>
<dbReference type="EMBL" id="CAICTM010000381">
    <property type="protein sequence ID" value="CAB9509270.1"/>
    <property type="molecule type" value="Genomic_DNA"/>
</dbReference>
<dbReference type="Proteomes" id="UP001153069">
    <property type="component" value="Unassembled WGS sequence"/>
</dbReference>
<comment type="caution">
    <text evidence="4">The sequence shown here is derived from an EMBL/GenBank/DDBJ whole genome shotgun (WGS) entry which is preliminary data.</text>
</comment>
<reference evidence="4" key="1">
    <citation type="submission" date="2020-06" db="EMBL/GenBank/DDBJ databases">
        <authorList>
            <consortium name="Plant Systems Biology data submission"/>
        </authorList>
    </citation>
    <scope>NUCLEOTIDE SEQUENCE</scope>
    <source>
        <strain evidence="4">D6</strain>
    </source>
</reference>
<dbReference type="GO" id="GO:0046872">
    <property type="term" value="F:metal ion binding"/>
    <property type="evidence" value="ECO:0007669"/>
    <property type="project" value="UniProtKB-KW"/>
</dbReference>
<dbReference type="AlphaFoldDB" id="A0A9N8DZ39"/>
<name>A0A9N8DZ39_9STRA</name>
<sequence>MHEDKMQQFTWMFIDALVELYEWKIKCPAVWPVMMGASVDGTQKPTNEPRDDNVRRNRKNFCYKYNIAGLNYQVALATWTNRVLYSRADPGSTHDITAMRKEFIGMIPAGCRVIADSGYTGKSDHEKEVFAVKNCLDDDEVAKFKAIVRARQECFNSRITSYKCFKQKFTHGIDKHPKCFKAVVVQLQYAIEDTSDAGEPLDTV</sequence>
<protein>
    <recommendedName>
        <fullName evidence="3">DDE Tnp4 domain-containing protein</fullName>
    </recommendedName>
</protein>
<comment type="cofactor">
    <cofactor evidence="1">
        <name>a divalent metal cation</name>
        <dbReference type="ChEBI" id="CHEBI:60240"/>
    </cofactor>
</comment>
<organism evidence="4 5">
    <name type="scientific">Seminavis robusta</name>
    <dbReference type="NCBI Taxonomy" id="568900"/>
    <lineage>
        <taxon>Eukaryota</taxon>
        <taxon>Sar</taxon>
        <taxon>Stramenopiles</taxon>
        <taxon>Ochrophyta</taxon>
        <taxon>Bacillariophyta</taxon>
        <taxon>Bacillariophyceae</taxon>
        <taxon>Bacillariophycidae</taxon>
        <taxon>Naviculales</taxon>
        <taxon>Naviculaceae</taxon>
        <taxon>Seminavis</taxon>
    </lineage>
</organism>
<evidence type="ECO:0000313" key="5">
    <source>
        <dbReference type="Proteomes" id="UP001153069"/>
    </source>
</evidence>
<evidence type="ECO:0000256" key="1">
    <source>
        <dbReference type="ARBA" id="ARBA00001968"/>
    </source>
</evidence>
<feature type="domain" description="DDE Tnp4" evidence="3">
    <location>
        <begin position="39"/>
        <end position="185"/>
    </location>
</feature>
<keyword evidence="2" id="KW-0479">Metal-binding</keyword>
<proteinExistence type="predicted"/>
<keyword evidence="5" id="KW-1185">Reference proteome</keyword>
<gene>
    <name evidence="4" type="ORF">SEMRO_382_G131091.1</name>
</gene>
<evidence type="ECO:0000256" key="2">
    <source>
        <dbReference type="ARBA" id="ARBA00022723"/>
    </source>
</evidence>